<keyword evidence="2" id="KW-0732">Signal</keyword>
<protein>
    <submittedName>
        <fullName evidence="3">Uncharacterized protein</fullName>
    </submittedName>
</protein>
<accession>A0A540X993</accession>
<evidence type="ECO:0000313" key="3">
    <source>
        <dbReference type="EMBL" id="TQF17810.1"/>
    </source>
</evidence>
<organism evidence="3 4">
    <name type="scientific">Myxococcus llanfairpwllgwyngyllgogerychwyrndrobwllllantysiliogogogochensis</name>
    <dbReference type="NCBI Taxonomy" id="2590453"/>
    <lineage>
        <taxon>Bacteria</taxon>
        <taxon>Pseudomonadati</taxon>
        <taxon>Myxococcota</taxon>
        <taxon>Myxococcia</taxon>
        <taxon>Myxococcales</taxon>
        <taxon>Cystobacterineae</taxon>
        <taxon>Myxococcaceae</taxon>
        <taxon>Myxococcus</taxon>
    </lineage>
</organism>
<evidence type="ECO:0000313" key="4">
    <source>
        <dbReference type="Proteomes" id="UP000315369"/>
    </source>
</evidence>
<feature type="coiled-coil region" evidence="1">
    <location>
        <begin position="22"/>
        <end position="93"/>
    </location>
</feature>
<comment type="caution">
    <text evidence="3">The sequence shown here is derived from an EMBL/GenBank/DDBJ whole genome shotgun (WGS) entry which is preliminary data.</text>
</comment>
<dbReference type="RefSeq" id="WP_141640532.1">
    <property type="nucleotide sequence ID" value="NZ_VIFM01000003.1"/>
</dbReference>
<proteinExistence type="predicted"/>
<keyword evidence="4" id="KW-1185">Reference proteome</keyword>
<feature type="signal peptide" evidence="2">
    <location>
        <begin position="1"/>
        <end position="17"/>
    </location>
</feature>
<dbReference type="EMBL" id="VIFM01000003">
    <property type="protein sequence ID" value="TQF17810.1"/>
    <property type="molecule type" value="Genomic_DNA"/>
</dbReference>
<evidence type="ECO:0000256" key="1">
    <source>
        <dbReference type="SAM" id="Coils"/>
    </source>
</evidence>
<name>A0A540X993_9BACT</name>
<gene>
    <name evidence="3" type="ORF">FJV41_01290</name>
</gene>
<evidence type="ECO:0000256" key="2">
    <source>
        <dbReference type="SAM" id="SignalP"/>
    </source>
</evidence>
<reference evidence="3 4" key="1">
    <citation type="submission" date="2019-06" db="EMBL/GenBank/DDBJ databases">
        <authorList>
            <person name="Livingstone P."/>
            <person name="Whitworth D."/>
        </authorList>
    </citation>
    <scope>NUCLEOTIDE SEQUENCE [LARGE SCALE GENOMIC DNA]</scope>
    <source>
        <strain evidence="3 4">AM401</strain>
    </source>
</reference>
<dbReference type="Proteomes" id="UP000315369">
    <property type="component" value="Unassembled WGS sequence"/>
</dbReference>
<feature type="chain" id="PRO_5021765527" evidence="2">
    <location>
        <begin position="18"/>
        <end position="96"/>
    </location>
</feature>
<dbReference type="OrthoDB" id="9914934at2"/>
<keyword evidence="1" id="KW-0175">Coiled coil</keyword>
<dbReference type="AlphaFoldDB" id="A0A540X993"/>
<sequence>MRWFVVTAVLFASSASAQSPECKSAKKEFAEREEQLTTLKKARKDMRDVLVTAKKGRAHSRALDSLEKADDALEDAVKRATAEQLQRDKLTREICK</sequence>